<gene>
    <name evidence="2" type="ORF">E4N76_03985</name>
</gene>
<proteinExistence type="predicted"/>
<name>A0ABY5I0P9_9SPIR</name>
<evidence type="ECO:0000313" key="3">
    <source>
        <dbReference type="Proteomes" id="UP001059401"/>
    </source>
</evidence>
<dbReference type="GO" id="GO:0016787">
    <property type="term" value="F:hydrolase activity"/>
    <property type="evidence" value="ECO:0007669"/>
    <property type="project" value="UniProtKB-KW"/>
</dbReference>
<keyword evidence="2" id="KW-0378">Hydrolase</keyword>
<dbReference type="Proteomes" id="UP001059401">
    <property type="component" value="Chromosome"/>
</dbReference>
<dbReference type="EMBL" id="CP038802">
    <property type="protein sequence ID" value="UTY30016.1"/>
    <property type="molecule type" value="Genomic_DNA"/>
</dbReference>
<sequence length="311" mass="35732">MIKQVLLKENDGFYGIWYPNSKRESHCGMILMIGDSSDGRMVCAGVKWVHGQGLHALSLSPEKKDLGRHNYPLESVGKAIEFLRTQGCEKIGICGVSATGITVLLAASYYSDIRLTIAMTPADFVMEGYYRDGADGVHERPGDHESSVSWEGKPLPYLPYAYRHPEYWKKIKEESKAGGDLIAARKMFEESERRHPVTEEETIKIERIHGKVVCIGAEDDVLWDTCKYIQRMQRRLERLPHNCDFEALTYEHGTHFVFPESMLKRIFPIGSGLLLRLMFKAAREYPKECKETRLDIDRRLMRIISKWSNEK</sequence>
<accession>A0ABY5I0P9</accession>
<evidence type="ECO:0000313" key="2">
    <source>
        <dbReference type="EMBL" id="UTY30016.1"/>
    </source>
</evidence>
<evidence type="ECO:0000259" key="1">
    <source>
        <dbReference type="Pfam" id="PF08840"/>
    </source>
</evidence>
<dbReference type="SUPFAM" id="SSF53474">
    <property type="entry name" value="alpha/beta-Hydrolases"/>
    <property type="match status" value="1"/>
</dbReference>
<dbReference type="Pfam" id="PF08840">
    <property type="entry name" value="BAAT_C"/>
    <property type="match status" value="1"/>
</dbReference>
<organism evidence="2 3">
    <name type="scientific">Treponema putidum</name>
    <dbReference type="NCBI Taxonomy" id="221027"/>
    <lineage>
        <taxon>Bacteria</taxon>
        <taxon>Pseudomonadati</taxon>
        <taxon>Spirochaetota</taxon>
        <taxon>Spirochaetia</taxon>
        <taxon>Spirochaetales</taxon>
        <taxon>Treponemataceae</taxon>
        <taxon>Treponema</taxon>
    </lineage>
</organism>
<protein>
    <submittedName>
        <fullName evidence="2">Acyl-CoA thioester hydrolase</fullName>
    </submittedName>
</protein>
<dbReference type="Gene3D" id="3.40.50.1820">
    <property type="entry name" value="alpha/beta hydrolase"/>
    <property type="match status" value="1"/>
</dbReference>
<reference evidence="2" key="1">
    <citation type="submission" date="2019-04" db="EMBL/GenBank/DDBJ databases">
        <title>Whole genome sequencing of oral phylogroup 2 treponemes.</title>
        <authorList>
            <person name="Chan Y."/>
            <person name="Zeng H.H."/>
            <person name="Yu X.L."/>
            <person name="Leung W.K."/>
            <person name="Watt R.M."/>
        </authorList>
    </citation>
    <scope>NUCLEOTIDE SEQUENCE</scope>
    <source>
        <strain evidence="2">OMZ 847</strain>
    </source>
</reference>
<keyword evidence="3" id="KW-1185">Reference proteome</keyword>
<dbReference type="InterPro" id="IPR029058">
    <property type="entry name" value="AB_hydrolase_fold"/>
</dbReference>
<feature type="domain" description="BAAT/Acyl-CoA thioester hydrolase C-terminal" evidence="1">
    <location>
        <begin position="77"/>
        <end position="259"/>
    </location>
</feature>
<dbReference type="InterPro" id="IPR014940">
    <property type="entry name" value="BAAT_C"/>
</dbReference>